<evidence type="ECO:0000313" key="2">
    <source>
        <dbReference type="EMBL" id="CAA9493312.1"/>
    </source>
</evidence>
<protein>
    <submittedName>
        <fullName evidence="2">Uncharacterized protein</fullName>
    </submittedName>
</protein>
<gene>
    <name evidence="2" type="ORF">AVDCRST_MAG53-1655</name>
</gene>
<accession>A0A6J4SJD8</accession>
<dbReference type="EMBL" id="CADCVR010000049">
    <property type="protein sequence ID" value="CAA9493312.1"/>
    <property type="molecule type" value="Genomic_DNA"/>
</dbReference>
<name>A0A6J4SJD8_9ACTN</name>
<evidence type="ECO:0000256" key="1">
    <source>
        <dbReference type="SAM" id="MobiDB-lite"/>
    </source>
</evidence>
<reference evidence="2" key="1">
    <citation type="submission" date="2020-02" db="EMBL/GenBank/DDBJ databases">
        <authorList>
            <person name="Meier V. D."/>
        </authorList>
    </citation>
    <scope>NUCLEOTIDE SEQUENCE</scope>
    <source>
        <strain evidence="2">AVDCRST_MAG53</strain>
    </source>
</reference>
<proteinExistence type="predicted"/>
<organism evidence="2">
    <name type="scientific">uncultured Solirubrobacteraceae bacterium</name>
    <dbReference type="NCBI Taxonomy" id="1162706"/>
    <lineage>
        <taxon>Bacteria</taxon>
        <taxon>Bacillati</taxon>
        <taxon>Actinomycetota</taxon>
        <taxon>Thermoleophilia</taxon>
        <taxon>Solirubrobacterales</taxon>
        <taxon>Solirubrobacteraceae</taxon>
        <taxon>environmental samples</taxon>
    </lineage>
</organism>
<feature type="compositionally biased region" description="Polar residues" evidence="1">
    <location>
        <begin position="11"/>
        <end position="26"/>
    </location>
</feature>
<feature type="region of interest" description="Disordered" evidence="1">
    <location>
        <begin position="1"/>
        <end position="38"/>
    </location>
</feature>
<feature type="compositionally biased region" description="Basic residues" evidence="1">
    <location>
        <begin position="28"/>
        <end position="38"/>
    </location>
</feature>
<dbReference type="AlphaFoldDB" id="A0A6J4SJD8"/>
<sequence>MAWPAGDGGKQTRTNQEGPNGESYQRTRLWRTPRRGHT</sequence>